<evidence type="ECO:0000259" key="1">
    <source>
        <dbReference type="Pfam" id="PF08818"/>
    </source>
</evidence>
<keyword evidence="3" id="KW-1185">Reference proteome</keyword>
<evidence type="ECO:0000313" key="2">
    <source>
        <dbReference type="EMBL" id="QNQ08136.1"/>
    </source>
</evidence>
<sequence>MPTDPRVDAYIAACAPFARPILTLCRTRLHAVLPEVEETIKWGMPSFVYHGKPLAGMAAFKAHASFGFWKREAFATGREGEAMGQFGKLATIGDLPDKAAFDAMIREAGALIDTGAGGRTRAARPPKPEAEVPGELAEALARDDLAAATFANFPPSCRREYCEWIGDAKRAETRAKRVIEAIEWLREGKRRNWKYESC</sequence>
<dbReference type="SUPFAM" id="SSF159888">
    <property type="entry name" value="YdhG-like"/>
    <property type="match status" value="1"/>
</dbReference>
<accession>A0A7H0LEN3</accession>
<gene>
    <name evidence="2" type="ORF">H3Z74_15330</name>
</gene>
<protein>
    <submittedName>
        <fullName evidence="2">YdeI/OmpD-associated family protein</fullName>
    </submittedName>
</protein>
<dbReference type="Pfam" id="PF08818">
    <property type="entry name" value="DUF1801"/>
    <property type="match status" value="1"/>
</dbReference>
<dbReference type="Gene3D" id="3.90.1150.200">
    <property type="match status" value="1"/>
</dbReference>
<dbReference type="Pfam" id="PF13376">
    <property type="entry name" value="OmdA"/>
    <property type="match status" value="1"/>
</dbReference>
<reference evidence="2 3" key="1">
    <citation type="submission" date="2020-09" db="EMBL/GenBank/DDBJ databases">
        <title>Sphingomonas sp., a new species isolated from pork steak.</title>
        <authorList>
            <person name="Heidler von Heilborn D."/>
        </authorList>
    </citation>
    <scope>NUCLEOTIDE SEQUENCE [LARGE SCALE GENOMIC DNA]</scope>
    <source>
        <strain evidence="3">S8-3T</strain>
    </source>
</reference>
<proteinExistence type="predicted"/>
<feature type="domain" description="YdhG-like" evidence="1">
    <location>
        <begin position="19"/>
        <end position="108"/>
    </location>
</feature>
<dbReference type="AlphaFoldDB" id="A0A7H0LEN3"/>
<name>A0A7H0LEN3_9SPHN</name>
<dbReference type="RefSeq" id="WP_187760465.1">
    <property type="nucleotide sequence ID" value="NZ_CP061038.1"/>
</dbReference>
<evidence type="ECO:0000313" key="3">
    <source>
        <dbReference type="Proteomes" id="UP000516148"/>
    </source>
</evidence>
<dbReference type="InterPro" id="IPR014922">
    <property type="entry name" value="YdhG-like"/>
</dbReference>
<organism evidence="2 3">
    <name type="scientific">Sphingomonas alpina</name>
    <dbReference type="NCBI Taxonomy" id="653931"/>
    <lineage>
        <taxon>Bacteria</taxon>
        <taxon>Pseudomonadati</taxon>
        <taxon>Pseudomonadota</taxon>
        <taxon>Alphaproteobacteria</taxon>
        <taxon>Sphingomonadales</taxon>
        <taxon>Sphingomonadaceae</taxon>
        <taxon>Sphingomonas</taxon>
    </lineage>
</organism>
<dbReference type="Proteomes" id="UP000516148">
    <property type="component" value="Chromosome"/>
</dbReference>
<dbReference type="KEGG" id="spap:H3Z74_15330"/>
<dbReference type="EMBL" id="CP061038">
    <property type="protein sequence ID" value="QNQ08136.1"/>
    <property type="molecule type" value="Genomic_DNA"/>
</dbReference>